<keyword evidence="1" id="KW-0812">Transmembrane</keyword>
<evidence type="ECO:0000313" key="4">
    <source>
        <dbReference type="Proteomes" id="UP000078558"/>
    </source>
</evidence>
<gene>
    <name evidence="2" type="ORF">ODI_00481</name>
    <name evidence="3" type="ORF">ODI_R2356</name>
</gene>
<protein>
    <submittedName>
        <fullName evidence="2">FIG139991: Putative thiamine pyrophosphate-requiring enzyme</fullName>
    </submittedName>
</protein>
<dbReference type="KEGG" id="odi:ODI_R2356"/>
<dbReference type="OrthoDB" id="5366025at2"/>
<reference evidence="2 4" key="1">
    <citation type="submission" date="2016-06" db="EMBL/GenBank/DDBJ databases">
        <authorList>
            <person name="Kjaerup R.B."/>
            <person name="Dalgaard T.S."/>
            <person name="Juul-Madsen H.R."/>
        </authorList>
    </citation>
    <scope>NUCLEOTIDE SEQUENCE [LARGE SCALE GENOMIC DNA]</scope>
    <source>
        <strain evidence="2">Orrdi1</strain>
    </source>
</reference>
<keyword evidence="4" id="KW-1185">Reference proteome</keyword>
<dbReference type="EMBL" id="FLRC01000007">
    <property type="protein sequence ID" value="SBT24279.1"/>
    <property type="molecule type" value="Genomic_DNA"/>
</dbReference>
<reference evidence="3 4" key="2">
    <citation type="submission" date="2017-08" db="EMBL/GenBank/DDBJ databases">
        <authorList>
            <person name="de Groot N.N."/>
        </authorList>
    </citation>
    <scope>NUCLEOTIDE SEQUENCE [LARGE SCALE GENOMIC DNA]</scope>
    <source>
        <strain evidence="3">Orrdi1</strain>
    </source>
</reference>
<sequence>MSKTATLNPAPPTGSLWRRYRFYLSGLLFVLPLLYLQPYFDQLALFRGAAGLGQRPAGEVQVGTWKMQMAEFEVGAPKSDPAGRVKTFTMALCQGCENEIRAVYLRVGKPRSLRAAGAIFFGGPHRAFATVPIPARTKPDDELWLTAEGWDGSMHQAPWPLSAASPTTVAWLNTQGAKQ</sequence>
<dbReference type="InterPro" id="IPR016922">
    <property type="entry name" value="UCP029505"/>
</dbReference>
<dbReference type="AlphaFoldDB" id="A0A1C3JYD8"/>
<keyword evidence="1" id="KW-0472">Membrane</keyword>
<dbReference type="RefSeq" id="WP_067750274.1">
    <property type="nucleotide sequence ID" value="NZ_LT907988.1"/>
</dbReference>
<accession>A0A1C3JYD8</accession>
<dbReference type="STRING" id="1851544.ODI_00481"/>
<organism evidence="2 4">
    <name type="scientific">Orrella dioscoreae</name>
    <dbReference type="NCBI Taxonomy" id="1851544"/>
    <lineage>
        <taxon>Bacteria</taxon>
        <taxon>Pseudomonadati</taxon>
        <taxon>Pseudomonadota</taxon>
        <taxon>Betaproteobacteria</taxon>
        <taxon>Burkholderiales</taxon>
        <taxon>Alcaligenaceae</taxon>
        <taxon>Orrella</taxon>
    </lineage>
</organism>
<evidence type="ECO:0000256" key="1">
    <source>
        <dbReference type="SAM" id="Phobius"/>
    </source>
</evidence>
<dbReference type="Proteomes" id="UP000078558">
    <property type="component" value="Chromosome I"/>
</dbReference>
<name>A0A1C3JYD8_9BURK</name>
<keyword evidence="1" id="KW-1133">Transmembrane helix</keyword>
<evidence type="ECO:0000313" key="3">
    <source>
        <dbReference type="EMBL" id="SOE49867.1"/>
    </source>
</evidence>
<proteinExistence type="predicted"/>
<evidence type="ECO:0000313" key="2">
    <source>
        <dbReference type="EMBL" id="SBT24279.1"/>
    </source>
</evidence>
<feature type="transmembrane region" description="Helical" evidence="1">
    <location>
        <begin position="20"/>
        <end position="37"/>
    </location>
</feature>
<dbReference type="EMBL" id="LT907988">
    <property type="protein sequence ID" value="SOE49867.1"/>
    <property type="molecule type" value="Genomic_DNA"/>
</dbReference>
<dbReference type="PIRSF" id="PIRSF029505">
    <property type="entry name" value="UCP029505"/>
    <property type="match status" value="1"/>
</dbReference>